<accession>A0A5J6GSS9</accession>
<dbReference type="Proteomes" id="UP000325529">
    <property type="component" value="Chromosome"/>
</dbReference>
<evidence type="ECO:0000313" key="3">
    <source>
        <dbReference type="Proteomes" id="UP000325529"/>
    </source>
</evidence>
<organism evidence="2 3">
    <name type="scientific">Streptomyces kanamyceticus</name>
    <dbReference type="NCBI Taxonomy" id="1967"/>
    <lineage>
        <taxon>Bacteria</taxon>
        <taxon>Bacillati</taxon>
        <taxon>Actinomycetota</taxon>
        <taxon>Actinomycetes</taxon>
        <taxon>Kitasatosporales</taxon>
        <taxon>Streptomycetaceae</taxon>
        <taxon>Streptomyces</taxon>
    </lineage>
</organism>
<dbReference type="InterPro" id="IPR010982">
    <property type="entry name" value="Lambda_DNA-bd_dom_sf"/>
</dbReference>
<name>A0A5J6GSS9_STRKN</name>
<dbReference type="Pfam" id="PF13560">
    <property type="entry name" value="HTH_31"/>
    <property type="match status" value="1"/>
</dbReference>
<sequence>MAAPKGPTSRRVHLGKVLERMRTDCGESRDEVAAALGFSAEKLWRLEKGRTGLPNSGDLKALLDHYGETDEENVEELLKIHRESLSQGWWVPYNPHLQKGMRDYVGLEADALSISSWQPNLIFGLLQTPKYARALLESAKPVDEITTEFIDANVELRMSRKKLIVEDEPRPLWVILSEDAIRSTIGGRDIMVEQYDEIGKLAELDHITVQILPASSTGYRASQNFALLELLEPLPKMVQADHVNGQAWVTDKKPEVGRFSRRFEALRASALAPHETPRILAKAKKEQEERKS</sequence>
<dbReference type="AlphaFoldDB" id="A0A5J6GSS9"/>
<dbReference type="OrthoDB" id="4025114at2"/>
<dbReference type="GO" id="GO:0003677">
    <property type="term" value="F:DNA binding"/>
    <property type="evidence" value="ECO:0007669"/>
    <property type="project" value="InterPro"/>
</dbReference>
<dbReference type="InterPro" id="IPR001387">
    <property type="entry name" value="Cro/C1-type_HTH"/>
</dbReference>
<keyword evidence="3" id="KW-1185">Reference proteome</keyword>
<dbReference type="SUPFAM" id="SSF47413">
    <property type="entry name" value="lambda repressor-like DNA-binding domains"/>
    <property type="match status" value="1"/>
</dbReference>
<feature type="domain" description="HTH cro/C1-type" evidence="1">
    <location>
        <begin position="18"/>
        <end position="73"/>
    </location>
</feature>
<proteinExistence type="predicted"/>
<dbReference type="Gene3D" id="1.10.260.40">
    <property type="entry name" value="lambda repressor-like DNA-binding domains"/>
    <property type="match status" value="1"/>
</dbReference>
<evidence type="ECO:0000313" key="2">
    <source>
        <dbReference type="EMBL" id="QEU97492.1"/>
    </source>
</evidence>
<dbReference type="CDD" id="cd00093">
    <property type="entry name" value="HTH_XRE"/>
    <property type="match status" value="1"/>
</dbReference>
<evidence type="ECO:0000259" key="1">
    <source>
        <dbReference type="PROSITE" id="PS50943"/>
    </source>
</evidence>
<protein>
    <submittedName>
        <fullName evidence="2">XRE family transcriptional regulator</fullName>
    </submittedName>
</protein>
<dbReference type="PROSITE" id="PS50943">
    <property type="entry name" value="HTH_CROC1"/>
    <property type="match status" value="1"/>
</dbReference>
<dbReference type="KEGG" id="ska:CP970_22780"/>
<reference evidence="2 3" key="1">
    <citation type="submission" date="2017-09" db="EMBL/GenBank/DDBJ databases">
        <authorList>
            <person name="Lee N."/>
            <person name="Cho B.-K."/>
        </authorList>
    </citation>
    <scope>NUCLEOTIDE SEQUENCE [LARGE SCALE GENOMIC DNA]</scope>
    <source>
        <strain evidence="2 3">ATCC 12853</strain>
    </source>
</reference>
<dbReference type="Pfam" id="PF19054">
    <property type="entry name" value="DUF5753"/>
    <property type="match status" value="1"/>
</dbReference>
<dbReference type="InterPro" id="IPR043917">
    <property type="entry name" value="DUF5753"/>
</dbReference>
<gene>
    <name evidence="2" type="ORF">CP970_22780</name>
</gene>
<dbReference type="RefSeq" id="WP_055548962.1">
    <property type="nucleotide sequence ID" value="NZ_CP023699.1"/>
</dbReference>
<dbReference type="EMBL" id="CP023699">
    <property type="protein sequence ID" value="QEU97492.1"/>
    <property type="molecule type" value="Genomic_DNA"/>
</dbReference>